<dbReference type="EMBL" id="KV427669">
    <property type="protein sequence ID" value="KZT01187.1"/>
    <property type="molecule type" value="Genomic_DNA"/>
</dbReference>
<dbReference type="GeneID" id="63819711"/>
<dbReference type="CDD" id="cd01858">
    <property type="entry name" value="NGP_1"/>
    <property type="match status" value="1"/>
</dbReference>
<feature type="region of interest" description="Disordered" evidence="8">
    <location>
        <begin position="1"/>
        <end position="27"/>
    </location>
</feature>
<dbReference type="InterPro" id="IPR027417">
    <property type="entry name" value="P-loop_NTPase"/>
</dbReference>
<dbReference type="Pfam" id="PF01926">
    <property type="entry name" value="MMR_HSR1"/>
    <property type="match status" value="1"/>
</dbReference>
<dbReference type="RefSeq" id="XP_040758927.1">
    <property type="nucleotide sequence ID" value="XM_040902680.1"/>
</dbReference>
<keyword evidence="6 7" id="KW-0539">Nucleus</keyword>
<evidence type="ECO:0000256" key="8">
    <source>
        <dbReference type="SAM" id="MobiDB-lite"/>
    </source>
</evidence>
<feature type="domain" description="CP-type G" evidence="9">
    <location>
        <begin position="217"/>
        <end position="378"/>
    </location>
</feature>
<dbReference type="SUPFAM" id="SSF52540">
    <property type="entry name" value="P-loop containing nucleoside triphosphate hydrolases"/>
    <property type="match status" value="1"/>
</dbReference>
<dbReference type="GO" id="GO:0005730">
    <property type="term" value="C:nucleolus"/>
    <property type="evidence" value="ECO:0007669"/>
    <property type="project" value="UniProtKB-SubCell"/>
</dbReference>
<feature type="compositionally biased region" description="Basic and acidic residues" evidence="8">
    <location>
        <begin position="483"/>
        <end position="520"/>
    </location>
</feature>
<proteinExistence type="inferred from homology"/>
<dbReference type="InParanoid" id="A0A165BJQ3"/>
<dbReference type="FunCoup" id="A0A165BJQ3">
    <property type="interactions" value="459"/>
</dbReference>
<evidence type="ECO:0000256" key="2">
    <source>
        <dbReference type="ARBA" id="ARBA00004604"/>
    </source>
</evidence>
<dbReference type="OrthoDB" id="444945at2759"/>
<gene>
    <name evidence="10" type="ORF">LAESUDRAFT_494507</name>
</gene>
<dbReference type="FunFam" id="3.40.50.300:FF:000559">
    <property type="entry name" value="Nuclear/nucleolar GTPase 2"/>
    <property type="match status" value="1"/>
</dbReference>
<evidence type="ECO:0000256" key="1">
    <source>
        <dbReference type="ARBA" id="ARBA00003892"/>
    </source>
</evidence>
<comment type="subcellular location">
    <subcellularLocation>
        <location evidence="2 7">Nucleus</location>
        <location evidence="2 7">Nucleolus</location>
    </subcellularLocation>
</comment>
<comment type="similarity">
    <text evidence="7">Belongs to the TRAFAC class YlqF/YawG GTPase family. NOG2 subfamily.</text>
</comment>
<evidence type="ECO:0000313" key="11">
    <source>
        <dbReference type="Proteomes" id="UP000076871"/>
    </source>
</evidence>
<dbReference type="InterPro" id="IPR006073">
    <property type="entry name" value="GTP-bd"/>
</dbReference>
<dbReference type="Gene3D" id="1.10.1580.10">
    <property type="match status" value="1"/>
</dbReference>
<feature type="region of interest" description="Disordered" evidence="8">
    <location>
        <begin position="482"/>
        <end position="680"/>
    </location>
</feature>
<accession>A0A165BJQ3</accession>
<dbReference type="Proteomes" id="UP000076871">
    <property type="component" value="Unassembled WGS sequence"/>
</dbReference>
<evidence type="ECO:0000256" key="4">
    <source>
        <dbReference type="ARBA" id="ARBA00022741"/>
    </source>
</evidence>
<dbReference type="PANTHER" id="PTHR11089:SF9">
    <property type="entry name" value="NUCLEOLAR GTP-BINDING PROTEIN 2"/>
    <property type="match status" value="1"/>
</dbReference>
<evidence type="ECO:0000313" key="10">
    <source>
        <dbReference type="EMBL" id="KZT01187.1"/>
    </source>
</evidence>
<dbReference type="AlphaFoldDB" id="A0A165BJQ3"/>
<dbReference type="Pfam" id="PF08153">
    <property type="entry name" value="NGP1NT"/>
    <property type="match status" value="1"/>
</dbReference>
<reference evidence="10 11" key="1">
    <citation type="journal article" date="2016" name="Mol. Biol. Evol.">
        <title>Comparative Genomics of Early-Diverging Mushroom-Forming Fungi Provides Insights into the Origins of Lignocellulose Decay Capabilities.</title>
        <authorList>
            <person name="Nagy L.G."/>
            <person name="Riley R."/>
            <person name="Tritt A."/>
            <person name="Adam C."/>
            <person name="Daum C."/>
            <person name="Floudas D."/>
            <person name="Sun H."/>
            <person name="Yadav J.S."/>
            <person name="Pangilinan J."/>
            <person name="Larsson K.H."/>
            <person name="Matsuura K."/>
            <person name="Barry K."/>
            <person name="Labutti K."/>
            <person name="Kuo R."/>
            <person name="Ohm R.A."/>
            <person name="Bhattacharya S.S."/>
            <person name="Shirouzu T."/>
            <person name="Yoshinaga Y."/>
            <person name="Martin F.M."/>
            <person name="Grigoriev I.V."/>
            <person name="Hibbett D.S."/>
        </authorList>
    </citation>
    <scope>NUCLEOTIDE SEQUENCE [LARGE SCALE GENOMIC DNA]</scope>
    <source>
        <strain evidence="10 11">93-53</strain>
    </source>
</reference>
<comment type="function">
    <text evidence="1 7">GTPase that associates with pre-60S ribosomal subunits in the nucleolus and is required for their nuclear export and maturation.</text>
</comment>
<evidence type="ECO:0000259" key="9">
    <source>
        <dbReference type="PROSITE" id="PS51721"/>
    </source>
</evidence>
<keyword evidence="11" id="KW-1185">Reference proteome</keyword>
<keyword evidence="4 7" id="KW-0547">Nucleotide-binding</keyword>
<evidence type="ECO:0000256" key="5">
    <source>
        <dbReference type="ARBA" id="ARBA00023134"/>
    </source>
</evidence>
<dbReference type="InterPro" id="IPR030378">
    <property type="entry name" value="G_CP_dom"/>
</dbReference>
<dbReference type="PRINTS" id="PR00326">
    <property type="entry name" value="GTP1OBG"/>
</dbReference>
<dbReference type="Gene3D" id="3.40.50.300">
    <property type="entry name" value="P-loop containing nucleotide triphosphate hydrolases"/>
    <property type="match status" value="1"/>
</dbReference>
<dbReference type="InterPro" id="IPR023179">
    <property type="entry name" value="GTP-bd_ortho_bundle_sf"/>
</dbReference>
<name>A0A165BJQ3_9APHY</name>
<dbReference type="InterPro" id="IPR050755">
    <property type="entry name" value="TRAFAC_YlqF/YawG_RiboMat"/>
</dbReference>
<feature type="compositionally biased region" description="Polar residues" evidence="8">
    <location>
        <begin position="528"/>
        <end position="537"/>
    </location>
</feature>
<feature type="compositionally biased region" description="Acidic residues" evidence="8">
    <location>
        <begin position="547"/>
        <end position="574"/>
    </location>
</feature>
<dbReference type="STRING" id="1314785.A0A165BJQ3"/>
<feature type="compositionally biased region" description="Polar residues" evidence="8">
    <location>
        <begin position="644"/>
        <end position="653"/>
    </location>
</feature>
<evidence type="ECO:0000256" key="7">
    <source>
        <dbReference type="RuleBase" id="RU364023"/>
    </source>
</evidence>
<feature type="compositionally biased region" description="Low complexity" evidence="8">
    <location>
        <begin position="1"/>
        <end position="17"/>
    </location>
</feature>
<evidence type="ECO:0000256" key="3">
    <source>
        <dbReference type="ARBA" id="ARBA00022127"/>
    </source>
</evidence>
<feature type="compositionally biased region" description="Acidic residues" evidence="8">
    <location>
        <begin position="615"/>
        <end position="626"/>
    </location>
</feature>
<evidence type="ECO:0000256" key="6">
    <source>
        <dbReference type="ARBA" id="ARBA00023242"/>
    </source>
</evidence>
<organism evidence="10 11">
    <name type="scientific">Laetiporus sulphureus 93-53</name>
    <dbReference type="NCBI Taxonomy" id="1314785"/>
    <lineage>
        <taxon>Eukaryota</taxon>
        <taxon>Fungi</taxon>
        <taxon>Dikarya</taxon>
        <taxon>Basidiomycota</taxon>
        <taxon>Agaricomycotina</taxon>
        <taxon>Agaricomycetes</taxon>
        <taxon>Polyporales</taxon>
        <taxon>Laetiporus</taxon>
    </lineage>
</organism>
<dbReference type="InterPro" id="IPR012971">
    <property type="entry name" value="NOG2_N_dom"/>
</dbReference>
<dbReference type="GO" id="GO:0005525">
    <property type="term" value="F:GTP binding"/>
    <property type="evidence" value="ECO:0007669"/>
    <property type="project" value="UniProtKB-KW"/>
</dbReference>
<protein>
    <recommendedName>
        <fullName evidence="3 7">Nucleolar GTP-binding protein 2</fullName>
    </recommendedName>
</protein>
<sequence length="680" mass="75513">MAPTKKTATSGKTKSSSQPTLKRVKGENFYRDAKAAARLKMLNGGKPVRDRDGKIIQAAAFQKGEDETKPGRVQPDRRWFGNTRVISQTALDHFRTSLANKQHDPYSVLLRRNKLPMALLDDVANPNLRKRSHIVETEPFKDTFGPKAQRKKARIDVGTFEELSKLGAAAAEKAEAAGDAVEESAEPGASTSASADFQTHADVIEPIYAKGTSRRIYGELYKVIDSSDVILHILDARDPMGTLCESVLEYIRKEKAHKQVVLVINKCDLVPNWVTARYIQYLTPRYPTLAFHASPNHSFGKGSLIQLLRQFSQLHSDKKQISVGFVGYPNVGKSSVINTLKSGKVCTVAPVPGETKVWQYITLTKRIYLIDCPGIVPTSAKDSQTSIVLKGVVRVEALATPSEHIPVLMERVKPIYLSRTYGVSLPDPSDPSKGWAPEAFMDKLARMKGRLLKKGEPDMEAVAKILLSDWVRGRIPFFVPPPERPEELNEKEEKARKRAEKMGAADAKGKGKAKEGHGEQRPVGVKQNLGSIMQKNTFVGEDVRPLEEEDHDEVGDEDAEQSVDDAVEGEEEEEKLSWNDVFKGDAPEGEITTLFSKLGDDEEEDASTSEQSEKEAEDVADAESESEQQLKKETRMKTNKRKSTNFYSMANVKNKNREKALLMKSLRAGGKDGRKGRKKT</sequence>
<dbReference type="PROSITE" id="PS51721">
    <property type="entry name" value="G_CP"/>
    <property type="match status" value="1"/>
</dbReference>
<dbReference type="PANTHER" id="PTHR11089">
    <property type="entry name" value="GTP-BINDING PROTEIN-RELATED"/>
    <property type="match status" value="1"/>
</dbReference>
<dbReference type="InterPro" id="IPR024929">
    <property type="entry name" value="GNL2_CP_dom"/>
</dbReference>
<keyword evidence="5 7" id="KW-0342">GTP-binding</keyword>